<evidence type="ECO:0000256" key="1">
    <source>
        <dbReference type="ARBA" id="ARBA00022679"/>
    </source>
</evidence>
<dbReference type="Gene3D" id="3.30.420.40">
    <property type="match status" value="1"/>
</dbReference>
<dbReference type="SUPFAM" id="SSF53067">
    <property type="entry name" value="Actin-like ATPase domain"/>
    <property type="match status" value="1"/>
</dbReference>
<gene>
    <name evidence="4" type="ORF">FHS92_000112</name>
</gene>
<evidence type="ECO:0000256" key="3">
    <source>
        <dbReference type="RuleBase" id="RU004046"/>
    </source>
</evidence>
<dbReference type="GO" id="GO:0004340">
    <property type="term" value="F:glucokinase activity"/>
    <property type="evidence" value="ECO:0007669"/>
    <property type="project" value="UniProtKB-EC"/>
</dbReference>
<dbReference type="EMBL" id="JACIJP010000001">
    <property type="protein sequence ID" value="MBB6122405.1"/>
    <property type="molecule type" value="Genomic_DNA"/>
</dbReference>
<dbReference type="CDD" id="cd24008">
    <property type="entry name" value="ASKHA_NBD_GLK"/>
    <property type="match status" value="1"/>
</dbReference>
<evidence type="ECO:0000256" key="2">
    <source>
        <dbReference type="ARBA" id="ARBA00022777"/>
    </source>
</evidence>
<dbReference type="AlphaFoldDB" id="A0A841J152"/>
<dbReference type="Proteomes" id="UP000552700">
    <property type="component" value="Unassembled WGS sequence"/>
</dbReference>
<keyword evidence="2 4" id="KW-0418">Kinase</keyword>
<dbReference type="RefSeq" id="WP_184076525.1">
    <property type="nucleotide sequence ID" value="NZ_JACIJP010000001.1"/>
</dbReference>
<dbReference type="InterPro" id="IPR043129">
    <property type="entry name" value="ATPase_NBD"/>
</dbReference>
<dbReference type="Gene3D" id="3.40.367.20">
    <property type="match status" value="1"/>
</dbReference>
<sequence length="323" mass="34149">MRKIIAVDVGGTNVRFARAQVQARGAPVLTGTVRKYKVADFPSLDACWARFGEDEGTPLPDAAAIGFAAPIRDGAIKLTNSNWIIHPDQLAAQLGVTSLVLVNDFEAVAHAVAHLPAANLPLVFGPDAGFPESGSVTVLGVGTGLGVALILFDKGVPHVIATEGGHGDFAPLDATEDRILAQLRVKFRRVSTERLVSGPGLNTFYQALAQDSGHPVRLMNDADLWRAALEGESGSLARRALDRLCMTYGSVAGDLALIHGAQTVVLAGGLTQRMRDILLTSDFHPRFVAKGRYETMMTNIPVRLAVHDEIGLFGAAAAFGASL</sequence>
<dbReference type="InterPro" id="IPR050201">
    <property type="entry name" value="Bacterial_glucokinase"/>
</dbReference>
<protein>
    <submittedName>
        <fullName evidence="4">Glucokinase</fullName>
        <ecNumber evidence="4">2.7.1.2</ecNumber>
    </submittedName>
</protein>
<keyword evidence="5" id="KW-1185">Reference proteome</keyword>
<dbReference type="GO" id="GO:0005829">
    <property type="term" value="C:cytosol"/>
    <property type="evidence" value="ECO:0007669"/>
    <property type="project" value="TreeGrafter"/>
</dbReference>
<dbReference type="GO" id="GO:0005536">
    <property type="term" value="F:D-glucose binding"/>
    <property type="evidence" value="ECO:0007669"/>
    <property type="project" value="InterPro"/>
</dbReference>
<dbReference type="GO" id="GO:0005524">
    <property type="term" value="F:ATP binding"/>
    <property type="evidence" value="ECO:0007669"/>
    <property type="project" value="InterPro"/>
</dbReference>
<keyword evidence="1 4" id="KW-0808">Transferase</keyword>
<dbReference type="NCBIfam" id="NF009073">
    <property type="entry name" value="PRK12408.1"/>
    <property type="match status" value="1"/>
</dbReference>
<evidence type="ECO:0000313" key="4">
    <source>
        <dbReference type="EMBL" id="MBB6122405.1"/>
    </source>
</evidence>
<dbReference type="PANTHER" id="PTHR47690:SF1">
    <property type="entry name" value="GLUCOKINASE"/>
    <property type="match status" value="1"/>
</dbReference>
<dbReference type="Pfam" id="PF02685">
    <property type="entry name" value="Glucokinase"/>
    <property type="match status" value="1"/>
</dbReference>
<dbReference type="PANTHER" id="PTHR47690">
    <property type="entry name" value="GLUCOKINASE"/>
    <property type="match status" value="1"/>
</dbReference>
<dbReference type="GO" id="GO:0006096">
    <property type="term" value="P:glycolytic process"/>
    <property type="evidence" value="ECO:0007669"/>
    <property type="project" value="InterPro"/>
</dbReference>
<dbReference type="InterPro" id="IPR003836">
    <property type="entry name" value="Glucokinase"/>
</dbReference>
<organism evidence="4 5">
    <name type="scientific">Sphingobium subterraneum</name>
    <dbReference type="NCBI Taxonomy" id="627688"/>
    <lineage>
        <taxon>Bacteria</taxon>
        <taxon>Pseudomonadati</taxon>
        <taxon>Pseudomonadota</taxon>
        <taxon>Alphaproteobacteria</taxon>
        <taxon>Sphingomonadales</taxon>
        <taxon>Sphingomonadaceae</taxon>
        <taxon>Sphingobium</taxon>
    </lineage>
</organism>
<comment type="similarity">
    <text evidence="3">Belongs to the bacterial glucokinase family.</text>
</comment>
<reference evidence="4 5" key="1">
    <citation type="submission" date="2020-08" db="EMBL/GenBank/DDBJ databases">
        <title>Genomic Encyclopedia of Type Strains, Phase IV (KMG-IV): sequencing the most valuable type-strain genomes for metagenomic binning, comparative biology and taxonomic classification.</title>
        <authorList>
            <person name="Goeker M."/>
        </authorList>
    </citation>
    <scope>NUCLEOTIDE SEQUENCE [LARGE SCALE GENOMIC DNA]</scope>
    <source>
        <strain evidence="4 5">DSM 102255</strain>
    </source>
</reference>
<accession>A0A841J152</accession>
<evidence type="ECO:0000313" key="5">
    <source>
        <dbReference type="Proteomes" id="UP000552700"/>
    </source>
</evidence>
<name>A0A841J152_9SPHN</name>
<comment type="caution">
    <text evidence="4">The sequence shown here is derived from an EMBL/GenBank/DDBJ whole genome shotgun (WGS) entry which is preliminary data.</text>
</comment>
<proteinExistence type="inferred from homology"/>
<dbReference type="EC" id="2.7.1.2" evidence="4"/>